<keyword evidence="5" id="KW-0813">Transport</keyword>
<evidence type="ECO:0000313" key="11">
    <source>
        <dbReference type="EMBL" id="MFC4712396.1"/>
    </source>
</evidence>
<keyword evidence="9" id="KW-0812">Transmembrane</keyword>
<sequence length="386" mass="43142">MDKIWGFIPSALIFFALGFIGFIGSMMLLLSGGREWLPLFVAILIFLFVIFVLSQRTLSRKRWKQTAIGFLLAATLLSVWPLYELYLDSIPTVSAEVDVYKYMPFQEDSMLRVLEETPTMKFGGELPRLDGATALYPVYAAAAQMLYPKRWYDPFDSEVMVNTTPDAYSNLFDGTVDAIFAAAPSESQLKTAKAKDLELTLTPIGKEAFVFFVHADNPVKVLTTAELQGIYSGEQTNWSAFGGENQAIRAFQRPEDSGSQTALMNFMGAVPVMRAPVENVEEGMGGIIERVAEYKNHSNAIGFTFRFYGEEMIGNKAINYIAIDGVSPSIETIRDNSYPLSSDFYIITTQYSSEESLKLVEWFTSPQGQRLIEKSGYVPVRNGDDE</sequence>
<gene>
    <name evidence="11" type="ORF">ACFO5U_05995</name>
</gene>
<accession>A0ABV9M9D4</accession>
<dbReference type="PANTHER" id="PTHR30570">
    <property type="entry name" value="PERIPLASMIC PHOSPHATE BINDING COMPONENT OF PHOSPHATE ABC TRANSPORTER"/>
    <property type="match status" value="1"/>
</dbReference>
<evidence type="ECO:0000256" key="3">
    <source>
        <dbReference type="ARBA" id="ARBA00008725"/>
    </source>
</evidence>
<feature type="transmembrane region" description="Helical" evidence="9">
    <location>
        <begin position="12"/>
        <end position="30"/>
    </location>
</feature>
<evidence type="ECO:0000256" key="8">
    <source>
        <dbReference type="ARBA" id="ARBA00023288"/>
    </source>
</evidence>
<feature type="transmembrane region" description="Helical" evidence="9">
    <location>
        <begin position="66"/>
        <end position="83"/>
    </location>
</feature>
<comment type="similarity">
    <text evidence="3">Belongs to the PstS family.</text>
</comment>
<evidence type="ECO:0000256" key="2">
    <source>
        <dbReference type="ARBA" id="ARBA00004193"/>
    </source>
</evidence>
<dbReference type="Pfam" id="PF12849">
    <property type="entry name" value="PBP_like_2"/>
    <property type="match status" value="1"/>
</dbReference>
<dbReference type="Proteomes" id="UP001595932">
    <property type="component" value="Unassembled WGS sequence"/>
</dbReference>
<reference evidence="12" key="1">
    <citation type="journal article" date="2019" name="Int. J. Syst. Evol. Microbiol.">
        <title>The Global Catalogue of Microorganisms (GCM) 10K type strain sequencing project: providing services to taxonomists for standard genome sequencing and annotation.</title>
        <authorList>
            <consortium name="The Broad Institute Genomics Platform"/>
            <consortium name="The Broad Institute Genome Sequencing Center for Infectious Disease"/>
            <person name="Wu L."/>
            <person name="Ma J."/>
        </authorList>
    </citation>
    <scope>NUCLEOTIDE SEQUENCE [LARGE SCALE GENOMIC DNA]</scope>
    <source>
        <strain evidence="12">CGMCC 1.12151</strain>
    </source>
</reference>
<dbReference type="PANTHER" id="PTHR30570:SF1">
    <property type="entry name" value="PHOSPHATE-BINDING PROTEIN PSTS"/>
    <property type="match status" value="1"/>
</dbReference>
<evidence type="ECO:0000256" key="4">
    <source>
        <dbReference type="ARBA" id="ARBA00011529"/>
    </source>
</evidence>
<evidence type="ECO:0000256" key="6">
    <source>
        <dbReference type="ARBA" id="ARBA00022729"/>
    </source>
</evidence>
<comment type="caution">
    <text evidence="11">The sequence shown here is derived from an EMBL/GenBank/DDBJ whole genome shotgun (WGS) entry which is preliminary data.</text>
</comment>
<evidence type="ECO:0000256" key="1">
    <source>
        <dbReference type="ARBA" id="ARBA00002841"/>
    </source>
</evidence>
<keyword evidence="8" id="KW-0449">Lipoprotein</keyword>
<evidence type="ECO:0000256" key="5">
    <source>
        <dbReference type="ARBA" id="ARBA00022592"/>
    </source>
</evidence>
<name>A0ABV9M9D4_9BACL</name>
<dbReference type="Gene3D" id="3.40.190.10">
    <property type="entry name" value="Periplasmic binding protein-like II"/>
    <property type="match status" value="2"/>
</dbReference>
<dbReference type="InterPro" id="IPR024370">
    <property type="entry name" value="PBP_domain"/>
</dbReference>
<evidence type="ECO:0000313" key="12">
    <source>
        <dbReference type="Proteomes" id="UP001595932"/>
    </source>
</evidence>
<comment type="subunit">
    <text evidence="4">The complex is composed of two ATP-binding proteins (PstB), two transmembrane proteins (PstC and PstA) and a solute-binding protein (PstS).</text>
</comment>
<evidence type="ECO:0000256" key="9">
    <source>
        <dbReference type="SAM" id="Phobius"/>
    </source>
</evidence>
<proteinExistence type="inferred from homology"/>
<keyword evidence="7" id="KW-0564">Palmitate</keyword>
<organism evidence="11 12">
    <name type="scientific">Planococcus dechangensis</name>
    <dbReference type="NCBI Taxonomy" id="1176255"/>
    <lineage>
        <taxon>Bacteria</taxon>
        <taxon>Bacillati</taxon>
        <taxon>Bacillota</taxon>
        <taxon>Bacilli</taxon>
        <taxon>Bacillales</taxon>
        <taxon>Caryophanaceae</taxon>
        <taxon>Planococcus</taxon>
    </lineage>
</organism>
<comment type="function">
    <text evidence="1">Part of the ABC transporter complex PstSACB involved in phosphate import.</text>
</comment>
<keyword evidence="9" id="KW-0472">Membrane</keyword>
<keyword evidence="12" id="KW-1185">Reference proteome</keyword>
<feature type="domain" description="PBP" evidence="10">
    <location>
        <begin position="130"/>
        <end position="366"/>
    </location>
</feature>
<dbReference type="EMBL" id="JBHSGL010000005">
    <property type="protein sequence ID" value="MFC4712396.1"/>
    <property type="molecule type" value="Genomic_DNA"/>
</dbReference>
<dbReference type="InterPro" id="IPR050811">
    <property type="entry name" value="Phosphate_ABC_transporter"/>
</dbReference>
<evidence type="ECO:0000259" key="10">
    <source>
        <dbReference type="Pfam" id="PF12849"/>
    </source>
</evidence>
<dbReference type="RefSeq" id="WP_377277555.1">
    <property type="nucleotide sequence ID" value="NZ_JBHSGL010000005.1"/>
</dbReference>
<keyword evidence="9" id="KW-1133">Transmembrane helix</keyword>
<feature type="transmembrane region" description="Helical" evidence="9">
    <location>
        <begin position="36"/>
        <end position="54"/>
    </location>
</feature>
<evidence type="ECO:0000256" key="7">
    <source>
        <dbReference type="ARBA" id="ARBA00023139"/>
    </source>
</evidence>
<comment type="subcellular location">
    <subcellularLocation>
        <location evidence="2">Cell membrane</location>
        <topology evidence="2">Lipid-anchor</topology>
    </subcellularLocation>
</comment>
<keyword evidence="6" id="KW-0732">Signal</keyword>
<keyword evidence="5" id="KW-0592">Phosphate transport</keyword>
<protein>
    <submittedName>
        <fullName evidence="11">PstS family phosphate ABC transporter substrate-binding protein</fullName>
    </submittedName>
</protein>
<dbReference type="SUPFAM" id="SSF53850">
    <property type="entry name" value="Periplasmic binding protein-like II"/>
    <property type="match status" value="1"/>
</dbReference>